<gene>
    <name evidence="2" type="ORF">GO984_22720</name>
</gene>
<protein>
    <submittedName>
        <fullName evidence="2">Glycosyltransferase</fullName>
    </submittedName>
</protein>
<evidence type="ECO:0000313" key="2">
    <source>
        <dbReference type="EMBL" id="MVO18626.1"/>
    </source>
</evidence>
<dbReference type="InterPro" id="IPR029044">
    <property type="entry name" value="Nucleotide-diphossugar_trans"/>
</dbReference>
<evidence type="ECO:0000259" key="1">
    <source>
        <dbReference type="Pfam" id="PF00535"/>
    </source>
</evidence>
<dbReference type="InterPro" id="IPR001173">
    <property type="entry name" value="Glyco_trans_2-like"/>
</dbReference>
<dbReference type="GO" id="GO:0016740">
    <property type="term" value="F:transferase activity"/>
    <property type="evidence" value="ECO:0007669"/>
    <property type="project" value="UniProtKB-KW"/>
</dbReference>
<proteinExistence type="predicted"/>
<dbReference type="AlphaFoldDB" id="A0A6L6WL93"/>
<dbReference type="PANTHER" id="PTHR43685">
    <property type="entry name" value="GLYCOSYLTRANSFERASE"/>
    <property type="match status" value="1"/>
</dbReference>
<keyword evidence="3" id="KW-1185">Reference proteome</keyword>
<organism evidence="2 3">
    <name type="scientific">Parasedimentitalea huanghaiensis</name>
    <dbReference type="NCBI Taxonomy" id="2682100"/>
    <lineage>
        <taxon>Bacteria</taxon>
        <taxon>Pseudomonadati</taxon>
        <taxon>Pseudomonadota</taxon>
        <taxon>Alphaproteobacteria</taxon>
        <taxon>Rhodobacterales</taxon>
        <taxon>Paracoccaceae</taxon>
        <taxon>Parasedimentitalea</taxon>
    </lineage>
</organism>
<dbReference type="PANTHER" id="PTHR43685:SF2">
    <property type="entry name" value="GLYCOSYLTRANSFERASE 2-LIKE DOMAIN-CONTAINING PROTEIN"/>
    <property type="match status" value="1"/>
</dbReference>
<evidence type="ECO:0000313" key="3">
    <source>
        <dbReference type="Proteomes" id="UP000478892"/>
    </source>
</evidence>
<reference evidence="2 3" key="1">
    <citation type="submission" date="2019-12" db="EMBL/GenBank/DDBJ databases">
        <authorList>
            <person name="Zhang Y.-J."/>
        </authorList>
    </citation>
    <scope>NUCLEOTIDE SEQUENCE [LARGE SCALE GENOMIC DNA]</scope>
    <source>
        <strain evidence="2 3">CY05</strain>
    </source>
</reference>
<name>A0A6L6WL93_9RHOB</name>
<dbReference type="EMBL" id="WQLV01000027">
    <property type="protein sequence ID" value="MVO18626.1"/>
    <property type="molecule type" value="Genomic_DNA"/>
</dbReference>
<keyword evidence="2" id="KW-0808">Transferase</keyword>
<comment type="caution">
    <text evidence="2">The sequence shown here is derived from an EMBL/GenBank/DDBJ whole genome shotgun (WGS) entry which is preliminary data.</text>
</comment>
<dbReference type="Gene3D" id="3.90.550.10">
    <property type="entry name" value="Spore Coat Polysaccharide Biosynthesis Protein SpsA, Chain A"/>
    <property type="match status" value="1"/>
</dbReference>
<dbReference type="SUPFAM" id="SSF53448">
    <property type="entry name" value="Nucleotide-diphospho-sugar transferases"/>
    <property type="match status" value="1"/>
</dbReference>
<dbReference type="InterPro" id="IPR050834">
    <property type="entry name" value="Glycosyltransf_2"/>
</dbReference>
<accession>A0A6L6WL93</accession>
<sequence length="291" mass="33139">MTRNTDLKLSVGMPVYNGEAYIAEAITSLLEQTRGDFELIISDNASTDSTSDIIKEFAKQDPRIRFFQQDRNLGVVANFHFVLDKSQASNFMWAAADDVWDRRWVEALLPLALERPCLAYGRLMTIDAEGKRLTHPANDRAFEFSGNRLGRRLRYFLMPGLIGKANPFYGIFRRDKIPADFFEIVSAGKLGVDVLALYHFLAQSEIVSGGEVFLLKRTHDQSVANDDASRSGSRLPLRARLFRKTQLLDFLELSTPIEKLLLVALCPLAWVLRKRAQKNFSRDLRNNIQPR</sequence>
<feature type="domain" description="Glycosyltransferase 2-like" evidence="1">
    <location>
        <begin position="10"/>
        <end position="163"/>
    </location>
</feature>
<dbReference type="Proteomes" id="UP000478892">
    <property type="component" value="Unassembled WGS sequence"/>
</dbReference>
<dbReference type="RefSeq" id="WP_157024830.1">
    <property type="nucleotide sequence ID" value="NZ_WQLV01000027.1"/>
</dbReference>
<dbReference type="Pfam" id="PF00535">
    <property type="entry name" value="Glycos_transf_2"/>
    <property type="match status" value="1"/>
</dbReference>